<dbReference type="InterPro" id="IPR011256">
    <property type="entry name" value="Reg_factor_effector_dom_sf"/>
</dbReference>
<evidence type="ECO:0000313" key="7">
    <source>
        <dbReference type="Proteomes" id="UP000229370"/>
    </source>
</evidence>
<dbReference type="SUPFAM" id="SSF55136">
    <property type="entry name" value="Probable bacterial effector-binding domain"/>
    <property type="match status" value="1"/>
</dbReference>
<feature type="domain" description="HTH merR-type" evidence="5">
    <location>
        <begin position="5"/>
        <end position="75"/>
    </location>
</feature>
<dbReference type="Proteomes" id="UP000229370">
    <property type="component" value="Unassembled WGS sequence"/>
</dbReference>
<evidence type="ECO:0000256" key="1">
    <source>
        <dbReference type="ARBA" id="ARBA00022491"/>
    </source>
</evidence>
<evidence type="ECO:0000313" key="6">
    <source>
        <dbReference type="EMBL" id="PJC81783.1"/>
    </source>
</evidence>
<dbReference type="InterPro" id="IPR047057">
    <property type="entry name" value="MerR_fam"/>
</dbReference>
<evidence type="ECO:0000256" key="4">
    <source>
        <dbReference type="ARBA" id="ARBA00023163"/>
    </source>
</evidence>
<dbReference type="PANTHER" id="PTHR30204:SF69">
    <property type="entry name" value="MERR-FAMILY TRANSCRIPTIONAL REGULATOR"/>
    <property type="match status" value="1"/>
</dbReference>
<keyword evidence="3" id="KW-0238">DNA-binding</keyword>
<dbReference type="Gene3D" id="1.10.1660.10">
    <property type="match status" value="1"/>
</dbReference>
<proteinExistence type="predicted"/>
<dbReference type="InterPro" id="IPR029442">
    <property type="entry name" value="GyrI-like"/>
</dbReference>
<dbReference type="InterPro" id="IPR009061">
    <property type="entry name" value="DNA-bd_dom_put_sf"/>
</dbReference>
<dbReference type="AlphaFoldDB" id="A0A2M8GMJ1"/>
<reference evidence="7" key="1">
    <citation type="submission" date="2017-09" db="EMBL/GenBank/DDBJ databases">
        <title>Depth-based differentiation of microbial function through sediment-hosted aquifers and enrichment of novel symbionts in the deep terrestrial subsurface.</title>
        <authorList>
            <person name="Probst A.J."/>
            <person name="Ladd B."/>
            <person name="Jarett J.K."/>
            <person name="Geller-Mcgrath D.E."/>
            <person name="Sieber C.M.K."/>
            <person name="Emerson J.B."/>
            <person name="Anantharaman K."/>
            <person name="Thomas B.C."/>
            <person name="Malmstrom R."/>
            <person name="Stieglmeier M."/>
            <person name="Klingl A."/>
            <person name="Woyke T."/>
            <person name="Ryan C.M."/>
            <person name="Banfield J.F."/>
        </authorList>
    </citation>
    <scope>NUCLEOTIDE SEQUENCE [LARGE SCALE GENOMIC DNA]</scope>
</reference>
<dbReference type="PROSITE" id="PS50937">
    <property type="entry name" value="HTH_MERR_2"/>
    <property type="match status" value="1"/>
</dbReference>
<evidence type="ECO:0000259" key="5">
    <source>
        <dbReference type="PROSITE" id="PS50937"/>
    </source>
</evidence>
<dbReference type="InterPro" id="IPR000551">
    <property type="entry name" value="MerR-type_HTH_dom"/>
</dbReference>
<evidence type="ECO:0000256" key="2">
    <source>
        <dbReference type="ARBA" id="ARBA00023015"/>
    </source>
</evidence>
<dbReference type="SUPFAM" id="SSF46955">
    <property type="entry name" value="Putative DNA-binding domain"/>
    <property type="match status" value="1"/>
</dbReference>
<dbReference type="GO" id="GO:0003677">
    <property type="term" value="F:DNA binding"/>
    <property type="evidence" value="ECO:0007669"/>
    <property type="project" value="UniProtKB-KW"/>
</dbReference>
<accession>A0A2M8GMJ1</accession>
<keyword evidence="1" id="KW-0678">Repressor</keyword>
<dbReference type="Gene3D" id="3.20.80.10">
    <property type="entry name" value="Regulatory factor, effector binding domain"/>
    <property type="match status" value="1"/>
</dbReference>
<protein>
    <recommendedName>
        <fullName evidence="5">HTH merR-type domain-containing protein</fullName>
    </recommendedName>
</protein>
<dbReference type="Pfam" id="PF13411">
    <property type="entry name" value="MerR_1"/>
    <property type="match status" value="1"/>
</dbReference>
<keyword evidence="2" id="KW-0805">Transcription regulation</keyword>
<name>A0A2M8GMJ1_9BACT</name>
<gene>
    <name evidence="6" type="ORF">CO007_02825</name>
</gene>
<comment type="caution">
    <text evidence="6">The sequence shown here is derived from an EMBL/GenBank/DDBJ whole genome shotgun (WGS) entry which is preliminary data.</text>
</comment>
<dbReference type="Pfam" id="PF06445">
    <property type="entry name" value="GyrI-like"/>
    <property type="match status" value="1"/>
</dbReference>
<evidence type="ECO:0000256" key="3">
    <source>
        <dbReference type="ARBA" id="ARBA00023125"/>
    </source>
</evidence>
<keyword evidence="4" id="KW-0804">Transcription</keyword>
<dbReference type="SMART" id="SM00422">
    <property type="entry name" value="HTH_MERR"/>
    <property type="match status" value="1"/>
</dbReference>
<dbReference type="PANTHER" id="PTHR30204">
    <property type="entry name" value="REDOX-CYCLING DRUG-SENSING TRANSCRIPTIONAL ACTIVATOR SOXR"/>
    <property type="match status" value="1"/>
</dbReference>
<sequence length="271" mass="31820">MKNNLITAGEFARLARTTKRTVLWYDQKEIIRPKLVDSYNNYRYYQPDQIIDYQVILLLKKLNFSLSEIKKYLKKNKSLKDLFKEKRQLLEQEILTLKLALDSTENYYKNLSKTGTLVNPAIKQIKSFSIYCLDREGPYSKIGDYIEELRQCFYKFPQTATLLTIFETRGYQPKKAKMKIGVIINRKLELKKKANINKIIIPGFKALSFIHQGSSKLLSLLWMEVSKYAASNNHKKNTTFPFDDLEIYLYVGMERSPDNNGYFAEIIYPIV</sequence>
<dbReference type="EMBL" id="PFQK01000050">
    <property type="protein sequence ID" value="PJC81783.1"/>
    <property type="molecule type" value="Genomic_DNA"/>
</dbReference>
<dbReference type="GO" id="GO:0003700">
    <property type="term" value="F:DNA-binding transcription factor activity"/>
    <property type="evidence" value="ECO:0007669"/>
    <property type="project" value="InterPro"/>
</dbReference>
<organism evidence="6 7">
    <name type="scientific">Candidatus Roizmanbacteria bacterium CG_4_8_14_3_um_filter_36_10</name>
    <dbReference type="NCBI Taxonomy" id="1974834"/>
    <lineage>
        <taxon>Bacteria</taxon>
        <taxon>Candidatus Roizmaniibacteriota</taxon>
    </lineage>
</organism>